<dbReference type="InterPro" id="IPR027417">
    <property type="entry name" value="P-loop_NTPase"/>
</dbReference>
<dbReference type="GO" id="GO:0005737">
    <property type="term" value="C:cytoplasm"/>
    <property type="evidence" value="ECO:0007669"/>
    <property type="project" value="TreeGrafter"/>
</dbReference>
<dbReference type="AlphaFoldDB" id="A0A2G5K181"/>
<protein>
    <submittedName>
        <fullName evidence="3">ATPase</fullName>
    </submittedName>
</protein>
<keyword evidence="1" id="KW-0547">Nucleotide-binding</keyword>
<dbReference type="InterPro" id="IPR005654">
    <property type="entry name" value="ATPase_AFG1-like"/>
</dbReference>
<evidence type="ECO:0000313" key="3">
    <source>
        <dbReference type="EMBL" id="PIB22869.1"/>
    </source>
</evidence>
<evidence type="ECO:0000256" key="1">
    <source>
        <dbReference type="ARBA" id="ARBA00022741"/>
    </source>
</evidence>
<dbReference type="SUPFAM" id="SSF52540">
    <property type="entry name" value="P-loop containing nucleoside triphosphate hydrolases"/>
    <property type="match status" value="1"/>
</dbReference>
<gene>
    <name evidence="3" type="ORF">BFP76_10100</name>
</gene>
<dbReference type="Proteomes" id="UP000231516">
    <property type="component" value="Unassembled WGS sequence"/>
</dbReference>
<dbReference type="PANTHER" id="PTHR12169:SF6">
    <property type="entry name" value="AFG1-LIKE ATPASE"/>
    <property type="match status" value="1"/>
</dbReference>
<evidence type="ECO:0000256" key="2">
    <source>
        <dbReference type="ARBA" id="ARBA00022840"/>
    </source>
</evidence>
<keyword evidence="2" id="KW-0067">ATP-binding</keyword>
<name>A0A2G5K181_9RHOB</name>
<dbReference type="GO" id="GO:0005524">
    <property type="term" value="F:ATP binding"/>
    <property type="evidence" value="ECO:0007669"/>
    <property type="project" value="UniProtKB-KW"/>
</dbReference>
<dbReference type="PANTHER" id="PTHR12169">
    <property type="entry name" value="ATPASE N2B"/>
    <property type="match status" value="1"/>
</dbReference>
<sequence>MRKLLSEVKEIFVRVTIFMTPIATYDQRVESGELTDDTAQRQALVALQNLHEQLVDYKPKSKWLLSGLFGVAPPRPKGLYMYGGVGRGKSMLMDLFFDTAPIKRKRRVHFHAFMQEIQDSLHAVRKTGVEDAIKPVAQKIIADASLLCFDEMQITDIADAMIVGRLFEHLFEAGVIVVTTSNRHPTDLYKNGLNRQLFVPFIDLIQDYLLLHNLDSETDHRQNRLAKEQLYFTPHNDAAQKQIDTLWADLSGGHSTPLVLKRKGREITLPFHNNSTAMASFDELCGKPLGPGDYLEIAKSVKLLIVTNIPALSSAKNNEAKRFVTLIDALYEAKTKLIASAATEPEQLYTTGRGAFEFERTASRLREMQSADWGNN</sequence>
<keyword evidence="4" id="KW-1185">Reference proteome</keyword>
<comment type="caution">
    <text evidence="3">The sequence shown here is derived from an EMBL/GenBank/DDBJ whole genome shotgun (WGS) entry which is preliminary data.</text>
</comment>
<dbReference type="NCBIfam" id="NF040713">
    <property type="entry name" value="ZapE"/>
    <property type="match status" value="1"/>
</dbReference>
<accession>A0A2G5K181</accession>
<dbReference type="Pfam" id="PF03969">
    <property type="entry name" value="AFG1_ATPase"/>
    <property type="match status" value="1"/>
</dbReference>
<dbReference type="GO" id="GO:0016887">
    <property type="term" value="F:ATP hydrolysis activity"/>
    <property type="evidence" value="ECO:0007669"/>
    <property type="project" value="InterPro"/>
</dbReference>
<reference evidence="3 4" key="1">
    <citation type="submission" date="2016-08" db="EMBL/GenBank/DDBJ databases">
        <title>Draft genome of Amylibacter sp. strain 4G11.</title>
        <authorList>
            <person name="Wong S.-K."/>
            <person name="Hamasaki K."/>
            <person name="Yoshizawa S."/>
        </authorList>
    </citation>
    <scope>NUCLEOTIDE SEQUENCE [LARGE SCALE GENOMIC DNA]</scope>
    <source>
        <strain evidence="3 4">4G11</strain>
    </source>
</reference>
<organism evidence="3 4">
    <name type="scientific">Paramylibacter kogurei</name>
    <dbReference type="NCBI Taxonomy" id="1889778"/>
    <lineage>
        <taxon>Bacteria</taxon>
        <taxon>Pseudomonadati</taxon>
        <taxon>Pseudomonadota</taxon>
        <taxon>Alphaproteobacteria</taxon>
        <taxon>Rhodobacterales</taxon>
        <taxon>Paracoccaceae</taxon>
        <taxon>Paramylibacter</taxon>
    </lineage>
</organism>
<dbReference type="EMBL" id="MDGM01000015">
    <property type="protein sequence ID" value="PIB22869.1"/>
    <property type="molecule type" value="Genomic_DNA"/>
</dbReference>
<proteinExistence type="predicted"/>
<evidence type="ECO:0000313" key="4">
    <source>
        <dbReference type="Proteomes" id="UP000231516"/>
    </source>
</evidence>
<dbReference type="Gene3D" id="3.40.50.300">
    <property type="entry name" value="P-loop containing nucleotide triphosphate hydrolases"/>
    <property type="match status" value="1"/>
</dbReference>